<dbReference type="InterPro" id="IPR021013">
    <property type="entry name" value="ATPase_Vma12"/>
</dbReference>
<protein>
    <submittedName>
        <fullName evidence="8">Uncharacterized protein</fullName>
    </submittedName>
</protein>
<evidence type="ECO:0000256" key="7">
    <source>
        <dbReference type="SAM" id="Phobius"/>
    </source>
</evidence>
<evidence type="ECO:0000256" key="3">
    <source>
        <dbReference type="ARBA" id="ARBA00022824"/>
    </source>
</evidence>
<evidence type="ECO:0000256" key="2">
    <source>
        <dbReference type="ARBA" id="ARBA00022692"/>
    </source>
</evidence>
<proteinExistence type="predicted"/>
<reference evidence="8 9" key="1">
    <citation type="journal article" date="2021" name="Sci. Rep.">
        <title>The genome of the diatom Chaetoceros tenuissimus carries an ancient integrated fragment of an extant virus.</title>
        <authorList>
            <person name="Hongo Y."/>
            <person name="Kimura K."/>
            <person name="Takaki Y."/>
            <person name="Yoshida Y."/>
            <person name="Baba S."/>
            <person name="Kobayashi G."/>
            <person name="Nagasaki K."/>
            <person name="Hano T."/>
            <person name="Tomaru Y."/>
        </authorList>
    </citation>
    <scope>NUCLEOTIDE SEQUENCE [LARGE SCALE GENOMIC DNA]</scope>
    <source>
        <strain evidence="8 9">NIES-3715</strain>
    </source>
</reference>
<feature type="transmembrane region" description="Helical" evidence="7">
    <location>
        <begin position="147"/>
        <end position="171"/>
    </location>
</feature>
<keyword evidence="4 7" id="KW-1133">Transmembrane helix</keyword>
<dbReference type="PANTHER" id="PTHR31394:SF1">
    <property type="entry name" value="TRANSMEMBRANE PROTEIN 199"/>
    <property type="match status" value="1"/>
</dbReference>
<dbReference type="PANTHER" id="PTHR31394">
    <property type="entry name" value="TRANSMEMBRANE PROTEIN 199"/>
    <property type="match status" value="1"/>
</dbReference>
<accession>A0AAD3D5S6</accession>
<dbReference type="GO" id="GO:0005789">
    <property type="term" value="C:endoplasmic reticulum membrane"/>
    <property type="evidence" value="ECO:0007669"/>
    <property type="project" value="UniProtKB-SubCell"/>
</dbReference>
<dbReference type="AlphaFoldDB" id="A0AAD3D5S6"/>
<feature type="compositionally biased region" description="Polar residues" evidence="6">
    <location>
        <begin position="88"/>
        <end position="99"/>
    </location>
</feature>
<feature type="region of interest" description="Disordered" evidence="6">
    <location>
        <begin position="85"/>
        <end position="110"/>
    </location>
</feature>
<organism evidence="8 9">
    <name type="scientific">Chaetoceros tenuissimus</name>
    <dbReference type="NCBI Taxonomy" id="426638"/>
    <lineage>
        <taxon>Eukaryota</taxon>
        <taxon>Sar</taxon>
        <taxon>Stramenopiles</taxon>
        <taxon>Ochrophyta</taxon>
        <taxon>Bacillariophyta</taxon>
        <taxon>Coscinodiscophyceae</taxon>
        <taxon>Chaetocerotophycidae</taxon>
        <taxon>Chaetocerotales</taxon>
        <taxon>Chaetocerotaceae</taxon>
        <taxon>Chaetoceros</taxon>
    </lineage>
</organism>
<evidence type="ECO:0000256" key="1">
    <source>
        <dbReference type="ARBA" id="ARBA00004477"/>
    </source>
</evidence>
<dbReference type="EMBL" id="BLLK01000058">
    <property type="protein sequence ID" value="GFH57285.1"/>
    <property type="molecule type" value="Genomic_DNA"/>
</dbReference>
<evidence type="ECO:0000313" key="8">
    <source>
        <dbReference type="EMBL" id="GFH57285.1"/>
    </source>
</evidence>
<dbReference type="Proteomes" id="UP001054902">
    <property type="component" value="Unassembled WGS sequence"/>
</dbReference>
<evidence type="ECO:0000256" key="6">
    <source>
        <dbReference type="SAM" id="MobiDB-lite"/>
    </source>
</evidence>
<sequence>MSTTIKTLKGITSSKELVDLISRISKEAKEKSTVNESARIEELEKILADPDSSSHLPLKAIFIAKSIAPTKASLQDLESYLKEHTQKSNDSSNKIQLCYNSPDKKGPSKDYQSRIERLKLKEQERQYCSITKNLDQSKSEDATIKSMMYAASVGMNMIVAPISIGVLMYFFAGKLFAFIIPNYQQVDDGKLNIHGVIAGVISGVIMLFIEMILFVIRNHEMDKFVTKKMKKKNNPFGYDKKRAQRTFQG</sequence>
<dbReference type="GO" id="GO:0070072">
    <property type="term" value="P:vacuolar proton-transporting V-type ATPase complex assembly"/>
    <property type="evidence" value="ECO:0007669"/>
    <property type="project" value="InterPro"/>
</dbReference>
<dbReference type="Pfam" id="PF11712">
    <property type="entry name" value="Vma12"/>
    <property type="match status" value="1"/>
</dbReference>
<feature type="transmembrane region" description="Helical" evidence="7">
    <location>
        <begin position="191"/>
        <end position="216"/>
    </location>
</feature>
<evidence type="ECO:0000313" key="9">
    <source>
        <dbReference type="Proteomes" id="UP001054902"/>
    </source>
</evidence>
<keyword evidence="9" id="KW-1185">Reference proteome</keyword>
<keyword evidence="5 7" id="KW-0472">Membrane</keyword>
<evidence type="ECO:0000256" key="4">
    <source>
        <dbReference type="ARBA" id="ARBA00022989"/>
    </source>
</evidence>
<evidence type="ECO:0000256" key="5">
    <source>
        <dbReference type="ARBA" id="ARBA00023136"/>
    </source>
</evidence>
<comment type="subcellular location">
    <subcellularLocation>
        <location evidence="1">Endoplasmic reticulum membrane</location>
        <topology evidence="1">Multi-pass membrane protein</topology>
    </subcellularLocation>
</comment>
<name>A0AAD3D5S6_9STRA</name>
<keyword evidence="3" id="KW-0256">Endoplasmic reticulum</keyword>
<comment type="caution">
    <text evidence="8">The sequence shown here is derived from an EMBL/GenBank/DDBJ whole genome shotgun (WGS) entry which is preliminary data.</text>
</comment>
<keyword evidence="2 7" id="KW-0812">Transmembrane</keyword>
<gene>
    <name evidence="8" type="ORF">CTEN210_13761</name>
</gene>